<dbReference type="Proteomes" id="UP000499080">
    <property type="component" value="Unassembled WGS sequence"/>
</dbReference>
<dbReference type="InterPro" id="IPR008042">
    <property type="entry name" value="Retrotrans_Pao"/>
</dbReference>
<accession>A0A4Y2KHT0</accession>
<proteinExistence type="predicted"/>
<evidence type="ECO:0000313" key="2">
    <source>
        <dbReference type="Proteomes" id="UP000499080"/>
    </source>
</evidence>
<protein>
    <submittedName>
        <fullName evidence="1">Uncharacterized protein</fullName>
    </submittedName>
</protein>
<evidence type="ECO:0000313" key="1">
    <source>
        <dbReference type="EMBL" id="GBN00953.1"/>
    </source>
</evidence>
<dbReference type="AlphaFoldDB" id="A0A4Y2KHT0"/>
<name>A0A4Y2KHT0_ARAVE</name>
<dbReference type="Pfam" id="PF05380">
    <property type="entry name" value="Peptidase_A17"/>
    <property type="match status" value="1"/>
</dbReference>
<keyword evidence="2" id="KW-1185">Reference proteome</keyword>
<dbReference type="OrthoDB" id="8046383at2759"/>
<reference evidence="1 2" key="1">
    <citation type="journal article" date="2019" name="Sci. Rep.">
        <title>Orb-weaving spider Araneus ventricosus genome elucidates the spidroin gene catalogue.</title>
        <authorList>
            <person name="Kono N."/>
            <person name="Nakamura H."/>
            <person name="Ohtoshi R."/>
            <person name="Moran D.A.P."/>
            <person name="Shinohara A."/>
            <person name="Yoshida Y."/>
            <person name="Fujiwara M."/>
            <person name="Mori M."/>
            <person name="Tomita M."/>
            <person name="Arakawa K."/>
        </authorList>
    </citation>
    <scope>NUCLEOTIDE SEQUENCE [LARGE SCALE GENOMIC DNA]</scope>
</reference>
<comment type="caution">
    <text evidence="1">The sequence shown here is derived from an EMBL/GenBank/DDBJ whole genome shotgun (WGS) entry which is preliminary data.</text>
</comment>
<gene>
    <name evidence="1" type="ORF">AVEN_207335_1</name>
</gene>
<organism evidence="1 2">
    <name type="scientific">Araneus ventricosus</name>
    <name type="common">Orbweaver spider</name>
    <name type="synonym">Epeira ventricosa</name>
    <dbReference type="NCBI Taxonomy" id="182803"/>
    <lineage>
        <taxon>Eukaryota</taxon>
        <taxon>Metazoa</taxon>
        <taxon>Ecdysozoa</taxon>
        <taxon>Arthropoda</taxon>
        <taxon>Chelicerata</taxon>
        <taxon>Arachnida</taxon>
        <taxon>Araneae</taxon>
        <taxon>Araneomorphae</taxon>
        <taxon>Entelegynae</taxon>
        <taxon>Araneoidea</taxon>
        <taxon>Araneidae</taxon>
        <taxon>Araneus</taxon>
    </lineage>
</organism>
<sequence>MLWNTVKDHLIVGTHSLMDSLSNNEQTKLYLLRAKGKIFDPLGLFNPFTIRLKCILQVLWMKRYLGTKNCPQIFKIHDINGFPRFLVYPNYDSLDMCTVRLLKNPLIS</sequence>
<dbReference type="EMBL" id="BGPR01004565">
    <property type="protein sequence ID" value="GBN00953.1"/>
    <property type="molecule type" value="Genomic_DNA"/>
</dbReference>